<feature type="domain" description="U1-type" evidence="9">
    <location>
        <begin position="154"/>
        <end position="188"/>
    </location>
</feature>
<feature type="domain" description="U1-type" evidence="9">
    <location>
        <begin position="347"/>
        <end position="381"/>
    </location>
</feature>
<comment type="subcellular location">
    <subcellularLocation>
        <location evidence="1">Nucleus</location>
    </subcellularLocation>
</comment>
<feature type="domain" description="C2H2-type" evidence="8">
    <location>
        <begin position="213"/>
        <end position="237"/>
    </location>
</feature>
<feature type="domain" description="U1-type" evidence="9">
    <location>
        <begin position="82"/>
        <end position="116"/>
    </location>
</feature>
<dbReference type="SUPFAM" id="SSF57667">
    <property type="entry name" value="beta-beta-alpha zinc fingers"/>
    <property type="match status" value="4"/>
</dbReference>
<keyword evidence="11" id="KW-1185">Reference proteome</keyword>
<feature type="region of interest" description="Disordered" evidence="7">
    <location>
        <begin position="261"/>
        <end position="311"/>
    </location>
</feature>
<evidence type="ECO:0000313" key="10">
    <source>
        <dbReference type="EMBL" id="CAI9284015.1"/>
    </source>
</evidence>
<feature type="compositionally biased region" description="Basic and acidic residues" evidence="7">
    <location>
        <begin position="284"/>
        <end position="293"/>
    </location>
</feature>
<evidence type="ECO:0000256" key="1">
    <source>
        <dbReference type="ARBA" id="ARBA00004123"/>
    </source>
</evidence>
<keyword evidence="3" id="KW-0677">Repeat</keyword>
<dbReference type="Proteomes" id="UP001177003">
    <property type="component" value="Chromosome 5"/>
</dbReference>
<dbReference type="InterPro" id="IPR013087">
    <property type="entry name" value="Znf_C2H2_type"/>
</dbReference>
<keyword evidence="4" id="KW-0863">Zinc-finger</keyword>
<feature type="compositionally biased region" description="Polar residues" evidence="7">
    <location>
        <begin position="1"/>
        <end position="17"/>
    </location>
</feature>
<sequence length="391" mass="42537">MYGDQQATMRSFTSYPTNNPNPDPNPPNADASLYQYSHGFDGSETQSAFELEEAAASQNEAAGNIGDETQHVVNTTSQPESIEPIQCEVCNITCTNRDIFKKHTQGKKHMKNMQKIAISSVIGPKVTPPTATATSVGELENKKHLLLQNGASVAKLLYCQTCNVVCNNQDAFQAHLAGRKHSSKAIMQGASTNDVFIPTSNKGHEARMNPDPLRCELCKISCTSFELLNTHLSGKKHLKKLRESEQISDLPLTFVTSLDTQRMQNPESTEGKSVISHEGKKHQKNLEKSEKGIGPDTEQGMLQDEGKEEGKVVNLVDGSNRKTKRVASDEELEAKRQKILQGGAASNGLRTCTVCNVVCSSPTVYNSHLAGKKHAAMAVKQAETGLTGQET</sequence>
<keyword evidence="2" id="KW-0479">Metal-binding</keyword>
<protein>
    <recommendedName>
        <fullName evidence="12">C2H2-type domain-containing protein</fullName>
    </recommendedName>
</protein>
<reference evidence="10" key="1">
    <citation type="submission" date="2023-04" db="EMBL/GenBank/DDBJ databases">
        <authorList>
            <person name="Vijverberg K."/>
            <person name="Xiong W."/>
            <person name="Schranz E."/>
        </authorList>
    </citation>
    <scope>NUCLEOTIDE SEQUENCE</scope>
</reference>
<dbReference type="InterPro" id="IPR036236">
    <property type="entry name" value="Znf_C2H2_sf"/>
</dbReference>
<evidence type="ECO:0000313" key="11">
    <source>
        <dbReference type="Proteomes" id="UP001177003"/>
    </source>
</evidence>
<evidence type="ECO:0000259" key="9">
    <source>
        <dbReference type="SMART" id="SM00451"/>
    </source>
</evidence>
<evidence type="ECO:0000256" key="3">
    <source>
        <dbReference type="ARBA" id="ARBA00022737"/>
    </source>
</evidence>
<dbReference type="AlphaFoldDB" id="A0AA35Z145"/>
<dbReference type="EMBL" id="OX465081">
    <property type="protein sequence ID" value="CAI9284015.1"/>
    <property type="molecule type" value="Genomic_DNA"/>
</dbReference>
<dbReference type="GO" id="GO:0008270">
    <property type="term" value="F:zinc ion binding"/>
    <property type="evidence" value="ECO:0007669"/>
    <property type="project" value="UniProtKB-KW"/>
</dbReference>
<dbReference type="InterPro" id="IPR051868">
    <property type="entry name" value="ZN346_ZMAT4"/>
</dbReference>
<keyword evidence="6" id="KW-0539">Nucleus</keyword>
<dbReference type="SMART" id="SM00355">
    <property type="entry name" value="ZnF_C2H2"/>
    <property type="match status" value="4"/>
</dbReference>
<evidence type="ECO:0000256" key="5">
    <source>
        <dbReference type="ARBA" id="ARBA00022833"/>
    </source>
</evidence>
<accession>A0AA35Z145</accession>
<feature type="domain" description="C2H2-type" evidence="8">
    <location>
        <begin position="350"/>
        <end position="374"/>
    </location>
</feature>
<feature type="domain" description="C2H2-type" evidence="8">
    <location>
        <begin position="157"/>
        <end position="181"/>
    </location>
</feature>
<evidence type="ECO:0008006" key="12">
    <source>
        <dbReference type="Google" id="ProtNLM"/>
    </source>
</evidence>
<dbReference type="Pfam" id="PF12874">
    <property type="entry name" value="zf-met"/>
    <property type="match status" value="4"/>
</dbReference>
<dbReference type="Gene3D" id="3.30.160.60">
    <property type="entry name" value="Classic Zinc Finger"/>
    <property type="match status" value="4"/>
</dbReference>
<dbReference type="PANTHER" id="PTHR46144:SF6">
    <property type="entry name" value="C2H2-TYPE DOMAIN-CONTAINING PROTEIN"/>
    <property type="match status" value="1"/>
</dbReference>
<feature type="domain" description="U1-type" evidence="9">
    <location>
        <begin position="210"/>
        <end position="244"/>
    </location>
</feature>
<evidence type="ECO:0000256" key="2">
    <source>
        <dbReference type="ARBA" id="ARBA00022723"/>
    </source>
</evidence>
<evidence type="ECO:0000259" key="8">
    <source>
        <dbReference type="SMART" id="SM00355"/>
    </source>
</evidence>
<keyword evidence="5" id="KW-0862">Zinc</keyword>
<dbReference type="SMART" id="SM00451">
    <property type="entry name" value="ZnF_U1"/>
    <property type="match status" value="4"/>
</dbReference>
<gene>
    <name evidence="10" type="ORF">LSALG_LOCUS23574</name>
</gene>
<name>A0AA35Z145_LACSI</name>
<dbReference type="GO" id="GO:0005634">
    <property type="term" value="C:nucleus"/>
    <property type="evidence" value="ECO:0007669"/>
    <property type="project" value="UniProtKB-SubCell"/>
</dbReference>
<evidence type="ECO:0000256" key="7">
    <source>
        <dbReference type="SAM" id="MobiDB-lite"/>
    </source>
</evidence>
<organism evidence="10 11">
    <name type="scientific">Lactuca saligna</name>
    <name type="common">Willowleaf lettuce</name>
    <dbReference type="NCBI Taxonomy" id="75948"/>
    <lineage>
        <taxon>Eukaryota</taxon>
        <taxon>Viridiplantae</taxon>
        <taxon>Streptophyta</taxon>
        <taxon>Embryophyta</taxon>
        <taxon>Tracheophyta</taxon>
        <taxon>Spermatophyta</taxon>
        <taxon>Magnoliopsida</taxon>
        <taxon>eudicotyledons</taxon>
        <taxon>Gunneridae</taxon>
        <taxon>Pentapetalae</taxon>
        <taxon>asterids</taxon>
        <taxon>campanulids</taxon>
        <taxon>Asterales</taxon>
        <taxon>Asteraceae</taxon>
        <taxon>Cichorioideae</taxon>
        <taxon>Cichorieae</taxon>
        <taxon>Lactucinae</taxon>
        <taxon>Lactuca</taxon>
    </lineage>
</organism>
<evidence type="ECO:0000256" key="4">
    <source>
        <dbReference type="ARBA" id="ARBA00022771"/>
    </source>
</evidence>
<dbReference type="PANTHER" id="PTHR46144">
    <property type="entry name" value="ZINC FINGER PROTEIN 385B-LIKE"/>
    <property type="match status" value="1"/>
</dbReference>
<dbReference type="GO" id="GO:0003676">
    <property type="term" value="F:nucleic acid binding"/>
    <property type="evidence" value="ECO:0007669"/>
    <property type="project" value="InterPro"/>
</dbReference>
<feature type="region of interest" description="Disordered" evidence="7">
    <location>
        <begin position="1"/>
        <end position="33"/>
    </location>
</feature>
<dbReference type="InterPro" id="IPR003604">
    <property type="entry name" value="Matrin/U1-like-C_Znf_C2H2"/>
</dbReference>
<evidence type="ECO:0000256" key="6">
    <source>
        <dbReference type="ARBA" id="ARBA00023242"/>
    </source>
</evidence>
<feature type="domain" description="C2H2-type" evidence="8">
    <location>
        <begin position="85"/>
        <end position="109"/>
    </location>
</feature>
<proteinExistence type="predicted"/>